<dbReference type="Gene3D" id="3.20.20.30">
    <property type="entry name" value="Luciferase-like domain"/>
    <property type="match status" value="1"/>
</dbReference>
<dbReference type="GO" id="GO:0016705">
    <property type="term" value="F:oxidoreductase activity, acting on paired donors, with incorporation or reduction of molecular oxygen"/>
    <property type="evidence" value="ECO:0007669"/>
    <property type="project" value="InterPro"/>
</dbReference>
<name>A0A7K3M9J2_9ACTN</name>
<sequence length="289" mass="31559">MTQKSLFGVALAHTQRRFAETIETAQLADELGADLVTLADHPYVPNELETWTMLATLAAHTERVTLASNVVSLQLRAPAMLAKAAATLQFTSGGRFVLGLGSGDSGGSATFGGPSWTPGESVRALEEGVGLIRRLWQPGAGVDHTGEFFTLSGTQVSPKPDPQVPIWIGSFGPKMLAVTGRHADAWLPTNAYLNLDDVPGMQRRIDDAAVAAGRDPAQIRRVFNIFGQITKDGEPENGRRLTGPVDYFVETLRDYRDRLGFDSFVFWPSADRPEQTRLFLEEVRPELRP</sequence>
<feature type="domain" description="Luciferase-like" evidence="2">
    <location>
        <begin position="13"/>
        <end position="229"/>
    </location>
</feature>
<reference evidence="3 4" key="1">
    <citation type="submission" date="2019-11" db="EMBL/GenBank/DDBJ databases">
        <authorList>
            <person name="Li X.-J."/>
            <person name="Feng X.-M."/>
        </authorList>
    </citation>
    <scope>NUCLEOTIDE SEQUENCE [LARGE SCALE GENOMIC DNA]</scope>
    <source>
        <strain evidence="3 4">XMNu-373</strain>
    </source>
</reference>
<evidence type="ECO:0000259" key="2">
    <source>
        <dbReference type="Pfam" id="PF00296"/>
    </source>
</evidence>
<keyword evidence="4" id="KW-1185">Reference proteome</keyword>
<comment type="caution">
    <text evidence="3">The sequence shown here is derived from an EMBL/GenBank/DDBJ whole genome shotgun (WGS) entry which is preliminary data.</text>
</comment>
<dbReference type="InterPro" id="IPR050564">
    <property type="entry name" value="F420-G6PD/mer"/>
</dbReference>
<evidence type="ECO:0000313" key="4">
    <source>
        <dbReference type="Proteomes" id="UP000460435"/>
    </source>
</evidence>
<organism evidence="3 4">
    <name type="scientific">Phytoactinopolyspora mesophila</name>
    <dbReference type="NCBI Taxonomy" id="2650750"/>
    <lineage>
        <taxon>Bacteria</taxon>
        <taxon>Bacillati</taxon>
        <taxon>Actinomycetota</taxon>
        <taxon>Actinomycetes</taxon>
        <taxon>Jiangellales</taxon>
        <taxon>Jiangellaceae</taxon>
        <taxon>Phytoactinopolyspora</taxon>
    </lineage>
</organism>
<dbReference type="SUPFAM" id="SSF51679">
    <property type="entry name" value="Bacterial luciferase-like"/>
    <property type="match status" value="1"/>
</dbReference>
<dbReference type="CDD" id="cd01097">
    <property type="entry name" value="Tetrahydromethanopterin_reductase"/>
    <property type="match status" value="1"/>
</dbReference>
<evidence type="ECO:0000313" key="3">
    <source>
        <dbReference type="EMBL" id="NDL59632.1"/>
    </source>
</evidence>
<keyword evidence="1" id="KW-0560">Oxidoreductase</keyword>
<dbReference type="InterPro" id="IPR011251">
    <property type="entry name" value="Luciferase-like_dom"/>
</dbReference>
<gene>
    <name evidence="3" type="ORF">F7O44_21405</name>
</gene>
<dbReference type="InterPro" id="IPR036661">
    <property type="entry name" value="Luciferase-like_sf"/>
</dbReference>
<proteinExistence type="predicted"/>
<dbReference type="PANTHER" id="PTHR43244:SF1">
    <property type="entry name" value="5,10-METHYLENETETRAHYDROMETHANOPTERIN REDUCTASE"/>
    <property type="match status" value="1"/>
</dbReference>
<dbReference type="RefSeq" id="WP_162452334.1">
    <property type="nucleotide sequence ID" value="NZ_WLZY01000008.1"/>
</dbReference>
<dbReference type="PANTHER" id="PTHR43244">
    <property type="match status" value="1"/>
</dbReference>
<dbReference type="Proteomes" id="UP000460435">
    <property type="component" value="Unassembled WGS sequence"/>
</dbReference>
<dbReference type="Pfam" id="PF00296">
    <property type="entry name" value="Bac_luciferase"/>
    <property type="match status" value="1"/>
</dbReference>
<dbReference type="EMBL" id="WLZY01000008">
    <property type="protein sequence ID" value="NDL59632.1"/>
    <property type="molecule type" value="Genomic_DNA"/>
</dbReference>
<protein>
    <submittedName>
        <fullName evidence="3">LLM class flavin-dependent oxidoreductase</fullName>
    </submittedName>
</protein>
<accession>A0A7K3M9J2</accession>
<evidence type="ECO:0000256" key="1">
    <source>
        <dbReference type="ARBA" id="ARBA00023002"/>
    </source>
</evidence>
<dbReference type="AlphaFoldDB" id="A0A7K3M9J2"/>